<dbReference type="AlphaFoldDB" id="A0A0G1R4J0"/>
<dbReference type="Proteomes" id="UP000034727">
    <property type="component" value="Unassembled WGS sequence"/>
</dbReference>
<evidence type="ECO:0000313" key="1">
    <source>
        <dbReference type="EMBL" id="KKU15780.1"/>
    </source>
</evidence>
<sequence>MSPRIERDIYVKSLKERGKKNKAYSAYQFTGVEIADILDDTEHKSLYIKLAKEHGCSKMLAMAKDVAERKGIKNKGAYFMKLAYPEKEKNDKNRNN</sequence>
<protein>
    <submittedName>
        <fullName evidence="1">Uncharacterized protein</fullName>
    </submittedName>
</protein>
<comment type="caution">
    <text evidence="1">The sequence shown here is derived from an EMBL/GenBank/DDBJ whole genome shotgun (WGS) entry which is preliminary data.</text>
</comment>
<proteinExistence type="predicted"/>
<evidence type="ECO:0000313" key="2">
    <source>
        <dbReference type="Proteomes" id="UP000034727"/>
    </source>
</evidence>
<dbReference type="EMBL" id="LCLJ01000003">
    <property type="protein sequence ID" value="KKU15780.1"/>
    <property type="molecule type" value="Genomic_DNA"/>
</dbReference>
<organism evidence="1 2">
    <name type="scientific">Candidatus Jorgensenbacteria bacterium GW2011_GWA2_45_9</name>
    <dbReference type="NCBI Taxonomy" id="1618663"/>
    <lineage>
        <taxon>Bacteria</taxon>
        <taxon>Candidatus Joergenseniibacteriota</taxon>
    </lineage>
</organism>
<gene>
    <name evidence="1" type="ORF">UX22_C0003G0005</name>
</gene>
<reference evidence="1 2" key="1">
    <citation type="journal article" date="2015" name="Nature">
        <title>rRNA introns, odd ribosomes, and small enigmatic genomes across a large radiation of phyla.</title>
        <authorList>
            <person name="Brown C.T."/>
            <person name="Hug L.A."/>
            <person name="Thomas B.C."/>
            <person name="Sharon I."/>
            <person name="Castelle C.J."/>
            <person name="Singh A."/>
            <person name="Wilkins M.J."/>
            <person name="Williams K.H."/>
            <person name="Banfield J.F."/>
        </authorList>
    </citation>
    <scope>NUCLEOTIDE SEQUENCE [LARGE SCALE GENOMIC DNA]</scope>
</reference>
<accession>A0A0G1R4J0</accession>
<name>A0A0G1R4J0_9BACT</name>